<evidence type="ECO:0000256" key="1">
    <source>
        <dbReference type="SAM" id="Phobius"/>
    </source>
</evidence>
<feature type="transmembrane region" description="Helical" evidence="1">
    <location>
        <begin position="12"/>
        <end position="29"/>
    </location>
</feature>
<name>A0A2B7YP82_POLH7</name>
<dbReference type="Pfam" id="PF01593">
    <property type="entry name" value="Amino_oxidase"/>
    <property type="match status" value="1"/>
</dbReference>
<keyword evidence="1" id="KW-1133">Transmembrane helix</keyword>
<dbReference type="STRING" id="1447883.A0A2B7YP82"/>
<evidence type="ECO:0000259" key="2">
    <source>
        <dbReference type="Pfam" id="PF01593"/>
    </source>
</evidence>
<accession>A0A2B7YP82</accession>
<organism evidence="3 4">
    <name type="scientific">Polytolypa hystricis (strain UAMH7299)</name>
    <dbReference type="NCBI Taxonomy" id="1447883"/>
    <lineage>
        <taxon>Eukaryota</taxon>
        <taxon>Fungi</taxon>
        <taxon>Dikarya</taxon>
        <taxon>Ascomycota</taxon>
        <taxon>Pezizomycotina</taxon>
        <taxon>Eurotiomycetes</taxon>
        <taxon>Eurotiomycetidae</taxon>
        <taxon>Onygenales</taxon>
        <taxon>Onygenales incertae sedis</taxon>
        <taxon>Polytolypa</taxon>
    </lineage>
</organism>
<dbReference type="PANTHER" id="PTHR42923">
    <property type="entry name" value="PROTOPORPHYRINOGEN OXIDASE"/>
    <property type="match status" value="1"/>
</dbReference>
<dbReference type="OrthoDB" id="5977668at2759"/>
<evidence type="ECO:0000313" key="3">
    <source>
        <dbReference type="EMBL" id="PGH23456.1"/>
    </source>
</evidence>
<proteinExistence type="predicted"/>
<dbReference type="GO" id="GO:0016491">
    <property type="term" value="F:oxidoreductase activity"/>
    <property type="evidence" value="ECO:0007669"/>
    <property type="project" value="InterPro"/>
</dbReference>
<dbReference type="EMBL" id="PDNA01000023">
    <property type="protein sequence ID" value="PGH23456.1"/>
    <property type="molecule type" value="Genomic_DNA"/>
</dbReference>
<dbReference type="Proteomes" id="UP000224634">
    <property type="component" value="Unassembled WGS sequence"/>
</dbReference>
<dbReference type="SUPFAM" id="SSF51905">
    <property type="entry name" value="FAD/NAD(P)-binding domain"/>
    <property type="match status" value="1"/>
</dbReference>
<keyword evidence="1" id="KW-0812">Transmembrane</keyword>
<gene>
    <name evidence="3" type="ORF">AJ80_02409</name>
</gene>
<keyword evidence="4" id="KW-1185">Reference proteome</keyword>
<sequence>MRKPEDGSRVSVAVVGSGMAGLVSGFLLANDKKQRFDVQIFEAQDQLSLDSASATVTSKEDGTPQGRVDLPMRAFAGGFYDNLRNMYDYLGVKYRPQAFLFTLSQLPRWDGRAATPYFVHSSNSHRLPPVRPEACGFWQWVAETVYLLLCYAWYVMCCFAVPPKEAAQKASSKKSSDGCETVGQYFHRIRLPNYFLDNYLIPAISSITTCSHDTLRGFPASDIIDYKRLTYNKPHYLVYGGVHIVQEKLAKGLKVQLNSRVTRVENRGTKICVSWIDTKNKASTAAQQQEQQQQQQKLFDHVILAVTPNVVGELFPPLRTAMSQVPTMSVETVVHTDTSAITSLSLSPMAEGASQTIHLCSLNGATESIHEHRFSVLVSTAPVTPIESSKVIHRTYLTRVLRTPRSREVINQIFGEGLVTQGCVGGGDEEKKSWCSGDGNVWLVGGWCWDGMVLLEGCIVSAMRVADRFGVEVPWCK</sequence>
<protein>
    <recommendedName>
        <fullName evidence="2">Amine oxidase domain-containing protein</fullName>
    </recommendedName>
</protein>
<feature type="domain" description="Amine oxidase" evidence="2">
    <location>
        <begin position="225"/>
        <end position="334"/>
    </location>
</feature>
<dbReference type="InterPro" id="IPR050464">
    <property type="entry name" value="Zeta_carotene_desat/Oxidored"/>
</dbReference>
<evidence type="ECO:0000313" key="4">
    <source>
        <dbReference type="Proteomes" id="UP000224634"/>
    </source>
</evidence>
<comment type="caution">
    <text evidence="3">The sequence shown here is derived from an EMBL/GenBank/DDBJ whole genome shotgun (WGS) entry which is preliminary data.</text>
</comment>
<reference evidence="3 4" key="1">
    <citation type="submission" date="2017-10" db="EMBL/GenBank/DDBJ databases">
        <title>Comparative genomics in systemic dimorphic fungi from Ajellomycetaceae.</title>
        <authorList>
            <person name="Munoz J.F."/>
            <person name="Mcewen J.G."/>
            <person name="Clay O.K."/>
            <person name="Cuomo C.A."/>
        </authorList>
    </citation>
    <scope>NUCLEOTIDE SEQUENCE [LARGE SCALE GENOMIC DNA]</scope>
    <source>
        <strain evidence="3 4">UAMH7299</strain>
    </source>
</reference>
<dbReference type="InterPro" id="IPR002937">
    <property type="entry name" value="Amino_oxidase"/>
</dbReference>
<dbReference type="InterPro" id="IPR036188">
    <property type="entry name" value="FAD/NAD-bd_sf"/>
</dbReference>
<dbReference type="PANTHER" id="PTHR42923:SF42">
    <property type="entry name" value="AMINE OXIDASE DOMAIN-CONTAINING PROTEIN"/>
    <property type="match status" value="1"/>
</dbReference>
<dbReference type="Pfam" id="PF13450">
    <property type="entry name" value="NAD_binding_8"/>
    <property type="match status" value="1"/>
</dbReference>
<dbReference type="AlphaFoldDB" id="A0A2B7YP82"/>
<keyword evidence="1" id="KW-0472">Membrane</keyword>